<keyword evidence="4" id="KW-0233">DNA recombination</keyword>
<dbReference type="Gene3D" id="1.10.150.130">
    <property type="match status" value="1"/>
</dbReference>
<dbReference type="SUPFAM" id="SSF56349">
    <property type="entry name" value="DNA breaking-rejoining enzymes"/>
    <property type="match status" value="1"/>
</dbReference>
<dbReference type="STRING" id="1071679.BG57_09710"/>
<dbReference type="InterPro" id="IPR011010">
    <property type="entry name" value="DNA_brk_join_enz"/>
</dbReference>
<dbReference type="eggNOG" id="COG4974">
    <property type="taxonomic scope" value="Bacteria"/>
</dbReference>
<dbReference type="InterPro" id="IPR010998">
    <property type="entry name" value="Integrase_recombinase_N"/>
</dbReference>
<dbReference type="GO" id="GO:0015074">
    <property type="term" value="P:DNA integration"/>
    <property type="evidence" value="ECO:0007669"/>
    <property type="project" value="UniProtKB-KW"/>
</dbReference>
<feature type="domain" description="Tyr recombinase" evidence="7">
    <location>
        <begin position="429"/>
        <end position="639"/>
    </location>
</feature>
<evidence type="ECO:0000313" key="9">
    <source>
        <dbReference type="EMBL" id="KDR36673.1"/>
    </source>
</evidence>
<evidence type="ECO:0000256" key="5">
    <source>
        <dbReference type="PROSITE-ProRule" id="PRU01248"/>
    </source>
</evidence>
<organism evidence="9 10">
    <name type="scientific">Caballeronia grimmiae</name>
    <dbReference type="NCBI Taxonomy" id="1071679"/>
    <lineage>
        <taxon>Bacteria</taxon>
        <taxon>Pseudomonadati</taxon>
        <taxon>Pseudomonadota</taxon>
        <taxon>Betaproteobacteria</taxon>
        <taxon>Burkholderiales</taxon>
        <taxon>Burkholderiaceae</taxon>
        <taxon>Caballeronia</taxon>
    </lineage>
</organism>
<dbReference type="GO" id="GO:0006310">
    <property type="term" value="P:DNA recombination"/>
    <property type="evidence" value="ECO:0007669"/>
    <property type="project" value="UniProtKB-KW"/>
</dbReference>
<comment type="caution">
    <text evidence="9">The sequence shown here is derived from an EMBL/GenBank/DDBJ whole genome shotgun (WGS) entry which is preliminary data.</text>
</comment>
<sequence length="654" mass="71936">MTDNKGKNSIDGQLRVHTAAPLRLTRQHFALYRGYLDGVSEAQLHASYGEAGSDVRSTRRLIAALRDTLSVMARRTHDVEAAHLLRLRPGSIPPSSDTPAPETPTLEAFRERSDPDGVYSESELLALYKEEHRDSVSAASDRRTARNARLRRRQANALARMEASLVQDPSQEHPIDGWFEPVVTGRLAAAGLTTIADLIALIERRRHRWYASVPRLGPKGAQRIVDWLVLHAEPLRHTLSPLALVPRRQWRNEQLSTRPADSDVDAIVVAPLEALRVPRALDGSAGTNRSPIGIGNLNTDVAAIKAWLDARSASEHTRRAYRREAERLLLWALIEKEKPLSSLDSDDCAQFVAEFLTNPQPAERWISGQRIERCLPGWKPFAGPLSDRSRETARAILNAMFEWLVDSRYLSTNPMQGHDRVVTPPAFDAKERSLNTEEWQAVLRSATRPQYTFAEHRDRLALLLAYATGLRRAELAEATTDALSVGRLPGIDTPVWRLSVGQTTGKRSMRTVLIPPAVIDVLLENLSLRGLPNPLDCAEGTPILAQSRGGQAITPDGIGRIIKTAFSNAAAELESGAPGAGRPLARASTHWLRHTHSIHALAHGANLADVSKGLGHADASTTALYLQDEDASRLLGVERFIRRTLALGNASESA</sequence>
<dbReference type="EMBL" id="JFHE01000002">
    <property type="protein sequence ID" value="KDR36673.1"/>
    <property type="molecule type" value="Genomic_DNA"/>
</dbReference>
<dbReference type="PROSITE" id="PS51900">
    <property type="entry name" value="CB"/>
    <property type="match status" value="1"/>
</dbReference>
<dbReference type="Pfam" id="PF00589">
    <property type="entry name" value="Phage_integrase"/>
    <property type="match status" value="1"/>
</dbReference>
<dbReference type="CDD" id="cd00397">
    <property type="entry name" value="DNA_BRE_C"/>
    <property type="match status" value="1"/>
</dbReference>
<dbReference type="InterPro" id="IPR002104">
    <property type="entry name" value="Integrase_catalytic"/>
</dbReference>
<proteinExistence type="inferred from homology"/>
<keyword evidence="2" id="KW-0229">DNA integration</keyword>
<evidence type="ECO:0000259" key="7">
    <source>
        <dbReference type="PROSITE" id="PS51898"/>
    </source>
</evidence>
<dbReference type="AlphaFoldDB" id="A0A069P7W5"/>
<dbReference type="PANTHER" id="PTHR30349:SF41">
    <property type="entry name" value="INTEGRASE_RECOMBINASE PROTEIN MJ0367-RELATED"/>
    <property type="match status" value="1"/>
</dbReference>
<evidence type="ECO:0000256" key="1">
    <source>
        <dbReference type="ARBA" id="ARBA00008857"/>
    </source>
</evidence>
<evidence type="ECO:0000313" key="10">
    <source>
        <dbReference type="Proteomes" id="UP000027439"/>
    </source>
</evidence>
<dbReference type="Proteomes" id="UP000027439">
    <property type="component" value="Unassembled WGS sequence"/>
</dbReference>
<accession>A0A069P7W5</accession>
<dbReference type="InterPro" id="IPR044068">
    <property type="entry name" value="CB"/>
</dbReference>
<gene>
    <name evidence="9" type="ORF">BG57_09710</name>
</gene>
<dbReference type="Gene3D" id="1.10.443.10">
    <property type="entry name" value="Intergrase catalytic core"/>
    <property type="match status" value="1"/>
</dbReference>
<comment type="similarity">
    <text evidence="1">Belongs to the 'phage' integrase family.</text>
</comment>
<evidence type="ECO:0000259" key="8">
    <source>
        <dbReference type="PROSITE" id="PS51900"/>
    </source>
</evidence>
<dbReference type="Pfam" id="PF12482">
    <property type="entry name" value="DUF3701"/>
    <property type="match status" value="1"/>
</dbReference>
<dbReference type="InterPro" id="IPR022169">
    <property type="entry name" value="DUF3701"/>
</dbReference>
<dbReference type="OrthoDB" id="8610787at2"/>
<protein>
    <submittedName>
        <fullName evidence="9">Integrase</fullName>
    </submittedName>
</protein>
<keyword evidence="3 5" id="KW-0238">DNA-binding</keyword>
<name>A0A069P7W5_9BURK</name>
<evidence type="ECO:0000256" key="6">
    <source>
        <dbReference type="SAM" id="MobiDB-lite"/>
    </source>
</evidence>
<dbReference type="InterPro" id="IPR013762">
    <property type="entry name" value="Integrase-like_cat_sf"/>
</dbReference>
<evidence type="ECO:0000256" key="3">
    <source>
        <dbReference type="ARBA" id="ARBA00023125"/>
    </source>
</evidence>
<dbReference type="PANTHER" id="PTHR30349">
    <property type="entry name" value="PHAGE INTEGRASE-RELATED"/>
    <property type="match status" value="1"/>
</dbReference>
<feature type="region of interest" description="Disordered" evidence="6">
    <location>
        <begin position="88"/>
        <end position="113"/>
    </location>
</feature>
<dbReference type="GO" id="GO:0003677">
    <property type="term" value="F:DNA binding"/>
    <property type="evidence" value="ECO:0007669"/>
    <property type="project" value="UniProtKB-UniRule"/>
</dbReference>
<feature type="domain" description="Core-binding (CB)" evidence="8">
    <location>
        <begin position="298"/>
        <end position="405"/>
    </location>
</feature>
<dbReference type="InterPro" id="IPR050090">
    <property type="entry name" value="Tyrosine_recombinase_XerCD"/>
</dbReference>
<reference evidence="9 10" key="1">
    <citation type="submission" date="2014-03" db="EMBL/GenBank/DDBJ databases">
        <title>Draft Genome Sequences of Four Burkholderia Strains.</title>
        <authorList>
            <person name="Liu X.Y."/>
            <person name="Li C.X."/>
            <person name="Xu J.H."/>
        </authorList>
    </citation>
    <scope>NUCLEOTIDE SEQUENCE [LARGE SCALE GENOMIC DNA]</scope>
    <source>
        <strain evidence="9 10">R27</strain>
    </source>
</reference>
<evidence type="ECO:0000256" key="4">
    <source>
        <dbReference type="ARBA" id="ARBA00023172"/>
    </source>
</evidence>
<dbReference type="PROSITE" id="PS51898">
    <property type="entry name" value="TYR_RECOMBINASE"/>
    <property type="match status" value="1"/>
</dbReference>
<evidence type="ECO:0000256" key="2">
    <source>
        <dbReference type="ARBA" id="ARBA00022908"/>
    </source>
</evidence>